<name>A0A3N2PUV9_SODAK</name>
<evidence type="ECO:0000313" key="1">
    <source>
        <dbReference type="EMBL" id="ROT38282.1"/>
    </source>
</evidence>
<proteinExistence type="predicted"/>
<dbReference type="GeneID" id="39580598"/>
<reference evidence="1 2" key="1">
    <citation type="journal article" date="2018" name="Mol. Ecol.">
        <title>The obligate alkalophilic soda-lake fungus Sodiomyces alkalinus has shifted to a protein diet.</title>
        <authorList>
            <person name="Grum-Grzhimaylo A.A."/>
            <person name="Falkoski D.L."/>
            <person name="van den Heuvel J."/>
            <person name="Valero-Jimenez C.A."/>
            <person name="Min B."/>
            <person name="Choi I.G."/>
            <person name="Lipzen A."/>
            <person name="Daum C.G."/>
            <person name="Aanen D.K."/>
            <person name="Tsang A."/>
            <person name="Henrissat B."/>
            <person name="Bilanenko E.N."/>
            <person name="de Vries R.P."/>
            <person name="van Kan J.A.L."/>
            <person name="Grigoriev I.V."/>
            <person name="Debets A.J.M."/>
        </authorList>
    </citation>
    <scope>NUCLEOTIDE SEQUENCE [LARGE SCALE GENOMIC DNA]</scope>
    <source>
        <strain evidence="1 2">F11</strain>
    </source>
</reference>
<dbReference type="AlphaFoldDB" id="A0A3N2PUV9"/>
<dbReference type="RefSeq" id="XP_028466088.1">
    <property type="nucleotide sequence ID" value="XM_028612120.1"/>
</dbReference>
<protein>
    <submittedName>
        <fullName evidence="1">Uncharacterized protein</fullName>
    </submittedName>
</protein>
<organism evidence="1 2">
    <name type="scientific">Sodiomyces alkalinus (strain CBS 110278 / VKM F-3762 / F11)</name>
    <name type="common">Alkaliphilic filamentous fungus</name>
    <dbReference type="NCBI Taxonomy" id="1314773"/>
    <lineage>
        <taxon>Eukaryota</taxon>
        <taxon>Fungi</taxon>
        <taxon>Dikarya</taxon>
        <taxon>Ascomycota</taxon>
        <taxon>Pezizomycotina</taxon>
        <taxon>Sordariomycetes</taxon>
        <taxon>Hypocreomycetidae</taxon>
        <taxon>Glomerellales</taxon>
        <taxon>Plectosphaerellaceae</taxon>
        <taxon>Sodiomyces</taxon>
    </lineage>
</organism>
<evidence type="ECO:0000313" key="2">
    <source>
        <dbReference type="Proteomes" id="UP000272025"/>
    </source>
</evidence>
<dbReference type="EMBL" id="ML119056">
    <property type="protein sequence ID" value="ROT38282.1"/>
    <property type="molecule type" value="Genomic_DNA"/>
</dbReference>
<dbReference type="OrthoDB" id="2157530at2759"/>
<sequence length="101" mass="11060">MAPYQYKPLNLPHETRILTSLPGQFDDPLTCSLAPMPFSLPPASYTRRSVTAGARGFVGYKEGEGLSESAEMPFRDLLDHPYYGTHYIAQGGMLPAGIVNI</sequence>
<gene>
    <name evidence="1" type="ORF">SODALDRAFT_334046</name>
</gene>
<keyword evidence="2" id="KW-1185">Reference proteome</keyword>
<dbReference type="Proteomes" id="UP000272025">
    <property type="component" value="Unassembled WGS sequence"/>
</dbReference>
<accession>A0A3N2PUV9</accession>